<evidence type="ECO:0000256" key="3">
    <source>
        <dbReference type="ARBA" id="ARBA00022679"/>
    </source>
</evidence>
<evidence type="ECO:0000259" key="9">
    <source>
        <dbReference type="PROSITE" id="PS52029"/>
    </source>
</evidence>
<dbReference type="InterPro" id="IPR050979">
    <property type="entry name" value="LD-transpeptidase"/>
</dbReference>
<dbReference type="KEGG" id="din:Selin_1904"/>
<feature type="domain" description="L,D-TPase catalytic" evidence="9">
    <location>
        <begin position="197"/>
        <end position="346"/>
    </location>
</feature>
<evidence type="ECO:0000256" key="1">
    <source>
        <dbReference type="ARBA" id="ARBA00004752"/>
    </source>
</evidence>
<feature type="active site" description="Nucleophile" evidence="7">
    <location>
        <position position="322"/>
    </location>
</feature>
<sequence length="350" mass="39388">MFTKYSSRMLLCLFLLLSPLSALSQPDSRVVVASAGTSALTITADAPIFNRPDGDAIGTWYAGTPFTSNEESGPWLRITGYFPEGSWKAAPGIWWVHKEHVFQDIPQERSVEARTYEAVQLLYVRDEAGGETVLDTWEVGSRFTSNRQAGDWIRVTGYFPGDAWTPNRESWWVHRSGVRDITRPTVPLVPLKPGHSRYIVINKESFLLNVHEVDSRGQERIIYTALVGLGRDECMPREQGGNCYFTEPGEYAVRWKIYEPDGIEWCIPPSMEKEERYAADIAAGQRCFPGVLGNFALNIGKTYAIHGTRNLDSIGQRMSSGCIRTHNDVAEQLYKLMREGDRVVIQEGDS</sequence>
<accession>E6W205</accession>
<comment type="similarity">
    <text evidence="2">Belongs to the YkuD family.</text>
</comment>
<dbReference type="AlphaFoldDB" id="E6W205"/>
<dbReference type="RefSeq" id="WP_013506511.1">
    <property type="nucleotide sequence ID" value="NC_014836.1"/>
</dbReference>
<feature type="signal peptide" evidence="8">
    <location>
        <begin position="1"/>
        <end position="24"/>
    </location>
</feature>
<feature type="active site" description="Proton donor/acceptor" evidence="7">
    <location>
        <position position="306"/>
    </location>
</feature>
<dbReference type="PROSITE" id="PS52029">
    <property type="entry name" value="LD_TPASE"/>
    <property type="match status" value="1"/>
</dbReference>
<dbReference type="UniPathway" id="UPA00219"/>
<dbReference type="EMBL" id="CP002432">
    <property type="protein sequence ID" value="ADU66631.1"/>
    <property type="molecule type" value="Genomic_DNA"/>
</dbReference>
<dbReference type="HOGENOM" id="CLU_791617_0_0_0"/>
<keyword evidence="4 7" id="KW-0133">Cell shape</keyword>
<dbReference type="Proteomes" id="UP000002572">
    <property type="component" value="Chromosome"/>
</dbReference>
<keyword evidence="6 7" id="KW-0961">Cell wall biogenesis/degradation</keyword>
<evidence type="ECO:0000313" key="10">
    <source>
        <dbReference type="EMBL" id="ADU66631.1"/>
    </source>
</evidence>
<proteinExistence type="inferred from homology"/>
<dbReference type="InterPro" id="IPR005490">
    <property type="entry name" value="LD_TPept_cat_dom"/>
</dbReference>
<dbReference type="GO" id="GO:0071972">
    <property type="term" value="F:peptidoglycan L,D-transpeptidase activity"/>
    <property type="evidence" value="ECO:0007669"/>
    <property type="project" value="TreeGrafter"/>
</dbReference>
<comment type="pathway">
    <text evidence="1 7">Cell wall biogenesis; peptidoglycan biosynthesis.</text>
</comment>
<dbReference type="GO" id="GO:0016740">
    <property type="term" value="F:transferase activity"/>
    <property type="evidence" value="ECO:0007669"/>
    <property type="project" value="UniProtKB-KW"/>
</dbReference>
<feature type="chain" id="PRO_5003213876" evidence="8">
    <location>
        <begin position="25"/>
        <end position="350"/>
    </location>
</feature>
<evidence type="ECO:0000256" key="5">
    <source>
        <dbReference type="ARBA" id="ARBA00022984"/>
    </source>
</evidence>
<dbReference type="PANTHER" id="PTHR30582:SF2">
    <property type="entry name" value="L,D-TRANSPEPTIDASE YCIB-RELATED"/>
    <property type="match status" value="1"/>
</dbReference>
<evidence type="ECO:0000256" key="7">
    <source>
        <dbReference type="PROSITE-ProRule" id="PRU01373"/>
    </source>
</evidence>
<dbReference type="PANTHER" id="PTHR30582">
    <property type="entry name" value="L,D-TRANSPEPTIDASE"/>
    <property type="match status" value="1"/>
</dbReference>
<protein>
    <submittedName>
        <fullName evidence="10">ErfK/YbiS/YcfS/YnhG family protein</fullName>
    </submittedName>
</protein>
<evidence type="ECO:0000313" key="11">
    <source>
        <dbReference type="Proteomes" id="UP000002572"/>
    </source>
</evidence>
<evidence type="ECO:0000256" key="8">
    <source>
        <dbReference type="SAM" id="SignalP"/>
    </source>
</evidence>
<organism evidence="10 11">
    <name type="scientific">Desulfurispirillum indicum (strain ATCC BAA-1389 / DSM 22839 / S5)</name>
    <dbReference type="NCBI Taxonomy" id="653733"/>
    <lineage>
        <taxon>Bacteria</taxon>
        <taxon>Pseudomonadati</taxon>
        <taxon>Chrysiogenota</taxon>
        <taxon>Chrysiogenia</taxon>
        <taxon>Chrysiogenales</taxon>
        <taxon>Chrysiogenaceae</taxon>
        <taxon>Desulfurispirillum</taxon>
    </lineage>
</organism>
<evidence type="ECO:0000256" key="6">
    <source>
        <dbReference type="ARBA" id="ARBA00023316"/>
    </source>
</evidence>
<evidence type="ECO:0000256" key="2">
    <source>
        <dbReference type="ARBA" id="ARBA00005992"/>
    </source>
</evidence>
<dbReference type="Pfam" id="PF03734">
    <property type="entry name" value="YkuD"/>
    <property type="match status" value="1"/>
</dbReference>
<dbReference type="eggNOG" id="COG1376">
    <property type="taxonomic scope" value="Bacteria"/>
</dbReference>
<keyword evidence="8" id="KW-0732">Signal</keyword>
<name>E6W205_DESIS</name>
<dbReference type="GO" id="GO:0071555">
    <property type="term" value="P:cell wall organization"/>
    <property type="evidence" value="ECO:0007669"/>
    <property type="project" value="UniProtKB-UniRule"/>
</dbReference>
<dbReference type="InParanoid" id="E6W205"/>
<dbReference type="InterPro" id="IPR038063">
    <property type="entry name" value="Transpep_catalytic_dom"/>
</dbReference>
<dbReference type="SUPFAM" id="SSF141523">
    <property type="entry name" value="L,D-transpeptidase catalytic domain-like"/>
    <property type="match status" value="1"/>
</dbReference>
<keyword evidence="11" id="KW-1185">Reference proteome</keyword>
<dbReference type="GO" id="GO:0018104">
    <property type="term" value="P:peptidoglycan-protein cross-linking"/>
    <property type="evidence" value="ECO:0007669"/>
    <property type="project" value="TreeGrafter"/>
</dbReference>
<reference evidence="10 11" key="1">
    <citation type="submission" date="2010-12" db="EMBL/GenBank/DDBJ databases">
        <title>Complete sequence of Desulfurispirillum indicum S5.</title>
        <authorList>
            <consortium name="US DOE Joint Genome Institute"/>
            <person name="Lucas S."/>
            <person name="Copeland A."/>
            <person name="Lapidus A."/>
            <person name="Cheng J.-F."/>
            <person name="Goodwin L."/>
            <person name="Pitluck S."/>
            <person name="Chertkov O."/>
            <person name="Held B."/>
            <person name="Detter J.C."/>
            <person name="Han C."/>
            <person name="Tapia R."/>
            <person name="Land M."/>
            <person name="Hauser L."/>
            <person name="Kyrpides N."/>
            <person name="Ivanova N."/>
            <person name="Mikhailova N."/>
            <person name="Haggblom M."/>
            <person name="Rauschenbach I."/>
            <person name="Bini E."/>
            <person name="Woyke T."/>
        </authorList>
    </citation>
    <scope>NUCLEOTIDE SEQUENCE [LARGE SCALE GENOMIC DNA]</scope>
    <source>
        <strain evidence="11">ATCC BAA-1389 / DSM 22839 / S5</strain>
    </source>
</reference>
<gene>
    <name evidence="10" type="ordered locus">Selin_1904</name>
</gene>
<keyword evidence="5 7" id="KW-0573">Peptidoglycan synthesis</keyword>
<dbReference type="GO" id="GO:0008360">
    <property type="term" value="P:regulation of cell shape"/>
    <property type="evidence" value="ECO:0007669"/>
    <property type="project" value="UniProtKB-UniRule"/>
</dbReference>
<evidence type="ECO:0000256" key="4">
    <source>
        <dbReference type="ARBA" id="ARBA00022960"/>
    </source>
</evidence>
<dbReference type="STRING" id="653733.Selin_1904"/>
<keyword evidence="3" id="KW-0808">Transferase</keyword>
<dbReference type="CDD" id="cd16913">
    <property type="entry name" value="YkuD_like"/>
    <property type="match status" value="1"/>
</dbReference>
<dbReference type="Gene3D" id="2.40.440.10">
    <property type="entry name" value="L,D-transpeptidase catalytic domain-like"/>
    <property type="match status" value="1"/>
</dbReference>
<dbReference type="GO" id="GO:0005576">
    <property type="term" value="C:extracellular region"/>
    <property type="evidence" value="ECO:0007669"/>
    <property type="project" value="TreeGrafter"/>
</dbReference>